<dbReference type="RefSeq" id="XP_062733372.1">
    <property type="nucleotide sequence ID" value="XM_062877587.1"/>
</dbReference>
<dbReference type="GeneID" id="87897069"/>
<reference evidence="2 3" key="1">
    <citation type="journal article" date="2023" name="bioRxiv">
        <title>High-quality genome assemblies of four members of thePodospora anserinaspecies complex.</title>
        <authorList>
            <person name="Ament-Velasquez S.L."/>
            <person name="Vogan A.A."/>
            <person name="Wallerman O."/>
            <person name="Hartmann F."/>
            <person name="Gautier V."/>
            <person name="Silar P."/>
            <person name="Giraud T."/>
            <person name="Johannesson H."/>
        </authorList>
    </citation>
    <scope>NUCLEOTIDE SEQUENCE [LARGE SCALE GENOMIC DNA]</scope>
    <source>
        <strain evidence="2 3">CBS 112042</strain>
    </source>
</reference>
<dbReference type="Proteomes" id="UP001322138">
    <property type="component" value="Unassembled WGS sequence"/>
</dbReference>
<evidence type="ECO:0000313" key="3">
    <source>
        <dbReference type="Proteomes" id="UP001322138"/>
    </source>
</evidence>
<dbReference type="EMBL" id="JAFFGZ010000005">
    <property type="protein sequence ID" value="KAK4644396.1"/>
    <property type="molecule type" value="Genomic_DNA"/>
</dbReference>
<feature type="compositionally biased region" description="Low complexity" evidence="1">
    <location>
        <begin position="74"/>
        <end position="88"/>
    </location>
</feature>
<protein>
    <submittedName>
        <fullName evidence="2">Thiosulfate sulfurtransferase rdl2, mitochondrial</fullName>
    </submittedName>
</protein>
<accession>A0ABR0FKA1</accession>
<evidence type="ECO:0000313" key="2">
    <source>
        <dbReference type="EMBL" id="KAK4644396.1"/>
    </source>
</evidence>
<gene>
    <name evidence="2" type="primary">RDL2</name>
    <name evidence="2" type="ORF">QC761_304430</name>
</gene>
<comment type="caution">
    <text evidence="2">The sequence shown here is derived from an EMBL/GenBank/DDBJ whole genome shotgun (WGS) entry which is preliminary data.</text>
</comment>
<organism evidence="2 3">
    <name type="scientific">Podospora bellae-mahoneyi</name>
    <dbReference type="NCBI Taxonomy" id="2093777"/>
    <lineage>
        <taxon>Eukaryota</taxon>
        <taxon>Fungi</taxon>
        <taxon>Dikarya</taxon>
        <taxon>Ascomycota</taxon>
        <taxon>Pezizomycotina</taxon>
        <taxon>Sordariomycetes</taxon>
        <taxon>Sordariomycetidae</taxon>
        <taxon>Sordariales</taxon>
        <taxon>Podosporaceae</taxon>
        <taxon>Podospora</taxon>
    </lineage>
</organism>
<evidence type="ECO:0000256" key="1">
    <source>
        <dbReference type="SAM" id="MobiDB-lite"/>
    </source>
</evidence>
<keyword evidence="3" id="KW-1185">Reference proteome</keyword>
<name>A0ABR0FKA1_9PEZI</name>
<feature type="region of interest" description="Disordered" evidence="1">
    <location>
        <begin position="53"/>
        <end position="121"/>
    </location>
</feature>
<proteinExistence type="predicted"/>
<sequence>MASRRLLTLLPRAAALPSPATRPIIATTRLINSRQYHDSQTQTLQGPLYKHLTTTSKPSPHPPKKSLFLRPTSRRQPPLQNLRLLLPPETNLKPVAQSDNNRLPRTRRTPTNRLHPLSNQHPRHHLPRLILHLPRRI</sequence>